<dbReference type="Proteomes" id="UP000023152">
    <property type="component" value="Unassembled WGS sequence"/>
</dbReference>
<accession>X6NKY8</accession>
<keyword evidence="1" id="KW-1133">Transmembrane helix</keyword>
<reference evidence="2 3" key="1">
    <citation type="journal article" date="2013" name="Curr. Biol.">
        <title>The Genome of the Foraminiferan Reticulomyxa filosa.</title>
        <authorList>
            <person name="Glockner G."/>
            <person name="Hulsmann N."/>
            <person name="Schleicher M."/>
            <person name="Noegel A.A."/>
            <person name="Eichinger L."/>
            <person name="Gallinger C."/>
            <person name="Pawlowski J."/>
            <person name="Sierra R."/>
            <person name="Euteneuer U."/>
            <person name="Pillet L."/>
            <person name="Moustafa A."/>
            <person name="Platzer M."/>
            <person name="Groth M."/>
            <person name="Szafranski K."/>
            <person name="Schliwa M."/>
        </authorList>
    </citation>
    <scope>NUCLEOTIDE SEQUENCE [LARGE SCALE GENOMIC DNA]</scope>
</reference>
<dbReference type="EMBL" id="ASPP01007755">
    <property type="protein sequence ID" value="ETO26588.1"/>
    <property type="molecule type" value="Genomic_DNA"/>
</dbReference>
<evidence type="ECO:0000313" key="3">
    <source>
        <dbReference type="Proteomes" id="UP000023152"/>
    </source>
</evidence>
<dbReference type="AlphaFoldDB" id="X6NKY8"/>
<evidence type="ECO:0000313" key="2">
    <source>
        <dbReference type="EMBL" id="ETO26588.1"/>
    </source>
</evidence>
<gene>
    <name evidence="2" type="ORF">RFI_10547</name>
</gene>
<proteinExistence type="predicted"/>
<comment type="caution">
    <text evidence="2">The sequence shown here is derived from an EMBL/GenBank/DDBJ whole genome shotgun (WGS) entry which is preliminary data.</text>
</comment>
<evidence type="ECO:0000256" key="1">
    <source>
        <dbReference type="SAM" id="Phobius"/>
    </source>
</evidence>
<protein>
    <submittedName>
        <fullName evidence="2">Uncharacterized protein</fullName>
    </submittedName>
</protein>
<organism evidence="2 3">
    <name type="scientific">Reticulomyxa filosa</name>
    <dbReference type="NCBI Taxonomy" id="46433"/>
    <lineage>
        <taxon>Eukaryota</taxon>
        <taxon>Sar</taxon>
        <taxon>Rhizaria</taxon>
        <taxon>Retaria</taxon>
        <taxon>Foraminifera</taxon>
        <taxon>Monothalamids</taxon>
        <taxon>Reticulomyxidae</taxon>
        <taxon>Reticulomyxa</taxon>
    </lineage>
</organism>
<keyword evidence="1" id="KW-0472">Membrane</keyword>
<feature type="transmembrane region" description="Helical" evidence="1">
    <location>
        <begin position="25"/>
        <end position="41"/>
    </location>
</feature>
<sequence length="217" mass="26015">MILEIQKKITLELNSFKNIYKLHRFKYYFSILFHVFCGIYCKKYIISFFKEELILSAQMEQLQESFKTIEREIVSKIWKLCKENLEEATMNNSRTTTEFMKVLEAFGSVMSKRTILDTWKQPKQIYLDTMTELEEISSTCDVNKIEESKEEKIMREMCLHIFWNMLAHPTITKYRQINTESFRRILGNKCDRLGVNVNNLFVYMQAAFKGMWIPTRN</sequence>
<keyword evidence="1" id="KW-0812">Transmembrane</keyword>
<keyword evidence="3" id="KW-1185">Reference proteome</keyword>
<name>X6NKY8_RETFI</name>